<sequence>MKPVPVPPLSACPPSLALALLFLSHLLSSCSASPWLNGGAVVRSTVLAANKSVSPDWPLNRKRCSPTVRISPLFSLSAHAPRSLSLRLASASPRCLGAFASPPVHPRPDLSSCLPSYGRPHPYSSLVSCFVCPVSFFSVSSVARSSFPSPPGRGLFCLRSPSTGEDRGSHPLHGVVRSCFASSPFSSVAEGRGAARNAPWSLAFASIRALPSSTPSWLGRNKLLSRRNSNRESGERGDKREKTKRRGRGEAEERQDPFANWTEDSFLDKTNESLQGATNRVKHRLAQLRPEAASVLALEKIFLRLPAAPPTRPSDGLAPVSVRSVVTVKQVSPSTLALQPLESSLQLFAAIEKALSTASLGLSVRTKNEDEKGAKRQREMLVDFPALTQERRLQLVNEARAEAEEGRVVLRRLRRELLEELRGVKKAGGIGEDRISKLQDRVQQATEKKIAEIDTTLSSKEKQLRTV</sequence>
<evidence type="ECO:0000256" key="2">
    <source>
        <dbReference type="ARBA" id="ARBA00022917"/>
    </source>
</evidence>
<keyword evidence="2" id="KW-0648">Protein biosynthesis</keyword>
<evidence type="ECO:0000313" key="6">
    <source>
        <dbReference type="EMBL" id="CEL67033.1"/>
    </source>
</evidence>
<evidence type="ECO:0000259" key="5">
    <source>
        <dbReference type="Pfam" id="PF01765"/>
    </source>
</evidence>
<dbReference type="GO" id="GO:0006412">
    <property type="term" value="P:translation"/>
    <property type="evidence" value="ECO:0007669"/>
    <property type="project" value="UniProtKB-KW"/>
</dbReference>
<dbReference type="PANTHER" id="PTHR20982:SF3">
    <property type="entry name" value="MITOCHONDRIAL RIBOSOME RECYCLING FACTOR PSEUDO 1"/>
    <property type="match status" value="1"/>
</dbReference>
<dbReference type="PANTHER" id="PTHR20982">
    <property type="entry name" value="RIBOSOME RECYCLING FACTOR"/>
    <property type="match status" value="1"/>
</dbReference>
<comment type="similarity">
    <text evidence="1">Belongs to the RRF family.</text>
</comment>
<evidence type="ECO:0000256" key="4">
    <source>
        <dbReference type="SAM" id="SignalP"/>
    </source>
</evidence>
<evidence type="ECO:0000256" key="3">
    <source>
        <dbReference type="SAM" id="MobiDB-lite"/>
    </source>
</evidence>
<evidence type="ECO:0000256" key="1">
    <source>
        <dbReference type="ARBA" id="ARBA00005912"/>
    </source>
</evidence>
<protein>
    <submittedName>
        <fullName evidence="6">Ribosome-recycling factor</fullName>
    </submittedName>
</protein>
<feature type="chain" id="PRO_5005437272" evidence="4">
    <location>
        <begin position="33"/>
        <end position="467"/>
    </location>
</feature>
<dbReference type="SUPFAM" id="SSF55194">
    <property type="entry name" value="Ribosome recycling factor, RRF"/>
    <property type="match status" value="1"/>
</dbReference>
<name>A0A0F7UB25_NEOCL</name>
<dbReference type="InterPro" id="IPR002661">
    <property type="entry name" value="Ribosome_recyc_fac"/>
</dbReference>
<proteinExistence type="inferred from homology"/>
<feature type="signal peptide" evidence="4">
    <location>
        <begin position="1"/>
        <end position="32"/>
    </location>
</feature>
<dbReference type="Gene3D" id="1.10.132.20">
    <property type="entry name" value="Ribosome-recycling factor"/>
    <property type="match status" value="1"/>
</dbReference>
<feature type="region of interest" description="Disordered" evidence="3">
    <location>
        <begin position="220"/>
        <end position="260"/>
    </location>
</feature>
<dbReference type="EMBL" id="LN714482">
    <property type="protein sequence ID" value="CEL67033.1"/>
    <property type="molecule type" value="Genomic_DNA"/>
</dbReference>
<accession>A0A0F7UB25</accession>
<feature type="domain" description="Ribosome recycling factor" evidence="5">
    <location>
        <begin position="282"/>
        <end position="464"/>
    </location>
</feature>
<dbReference type="PROSITE" id="PS51257">
    <property type="entry name" value="PROKAR_LIPOPROTEIN"/>
    <property type="match status" value="1"/>
</dbReference>
<organism evidence="6">
    <name type="scientific">Neospora caninum (strain Liverpool)</name>
    <dbReference type="NCBI Taxonomy" id="572307"/>
    <lineage>
        <taxon>Eukaryota</taxon>
        <taxon>Sar</taxon>
        <taxon>Alveolata</taxon>
        <taxon>Apicomplexa</taxon>
        <taxon>Conoidasida</taxon>
        <taxon>Coccidia</taxon>
        <taxon>Eucoccidiorida</taxon>
        <taxon>Eimeriorina</taxon>
        <taxon>Sarcocystidae</taxon>
        <taxon>Neospora</taxon>
    </lineage>
</organism>
<dbReference type="Gene3D" id="3.30.1360.40">
    <property type="match status" value="1"/>
</dbReference>
<feature type="compositionally biased region" description="Basic and acidic residues" evidence="3">
    <location>
        <begin position="229"/>
        <end position="241"/>
    </location>
</feature>
<keyword evidence="4" id="KW-0732">Signal</keyword>
<reference evidence="6" key="1">
    <citation type="journal article" date="2015" name="PLoS ONE">
        <title>Comprehensive Evaluation of Toxoplasma gondii VEG and Neospora caninum LIV Genomes with Tachyzoite Stage Transcriptome and Proteome Defines Novel Transcript Features.</title>
        <authorList>
            <person name="Ramaprasad A."/>
            <person name="Mourier T."/>
            <person name="Naeem R."/>
            <person name="Malas T.B."/>
            <person name="Moussa E."/>
            <person name="Panigrahi A."/>
            <person name="Vermont S.J."/>
            <person name="Otto T.D."/>
            <person name="Wastling J."/>
            <person name="Pain A."/>
        </authorList>
    </citation>
    <scope>NUCLEOTIDE SEQUENCE</scope>
    <source>
        <strain evidence="6">Liverpool</strain>
    </source>
</reference>
<dbReference type="Pfam" id="PF01765">
    <property type="entry name" value="RRF"/>
    <property type="match status" value="1"/>
</dbReference>
<dbReference type="InterPro" id="IPR036191">
    <property type="entry name" value="RRF_sf"/>
</dbReference>
<dbReference type="AlphaFoldDB" id="A0A0F7UB25"/>
<dbReference type="GO" id="GO:0043023">
    <property type="term" value="F:ribosomal large subunit binding"/>
    <property type="evidence" value="ECO:0007669"/>
    <property type="project" value="TreeGrafter"/>
</dbReference>
<gene>
    <name evidence="6" type="ORF">BN1204_028380</name>
</gene>
<dbReference type="InterPro" id="IPR023584">
    <property type="entry name" value="Ribosome_recyc_fac_dom"/>
</dbReference>